<dbReference type="Gene3D" id="2.60.40.150">
    <property type="entry name" value="C2 domain"/>
    <property type="match status" value="1"/>
</dbReference>
<keyword evidence="3" id="KW-1185">Reference proteome</keyword>
<sequence length="337" mass="37765">MESESMELKLMSCKDVRGFNFFQKLSVYALVSLVSYDPNKKLESNQQQRTPTVKEGDGDPEWNHEMRFDLHQVSVEDCDHLFIHFDLRHQGVMFGDKDIGEVHVPLKDLVEESNGVVRFVNYQVRNYEGKPNGALSFSYKVNGKGKNNGTSCGSNITGFPMIHDHQQHYSHENEIHYPTLEEVHHPSLELLNHSEEPLFGPQQVHSYAPQAYHPPPDAYYAPPPPPPRPPPMLHGPPFYPDPYKFGGGHGYYGPHASFWNGSLATNQTGATVSVSHQRSHRTAPFSLLNSQFAHLSATAKTAVRKGAVLFSAENQHPSIDDEGVPIVINCITVECLT</sequence>
<dbReference type="Pfam" id="PF00168">
    <property type="entry name" value="C2"/>
    <property type="match status" value="1"/>
</dbReference>
<comment type="caution">
    <text evidence="2">The sequence shown here is derived from an EMBL/GenBank/DDBJ whole genome shotgun (WGS) entry which is preliminary data.</text>
</comment>
<name>A0AAW2DWC4_9ROSI</name>
<dbReference type="InterPro" id="IPR035892">
    <property type="entry name" value="C2_domain_sf"/>
</dbReference>
<proteinExistence type="predicted"/>
<dbReference type="PANTHER" id="PTHR32246">
    <property type="entry name" value="INGRESSION PROTEIN FIC1"/>
    <property type="match status" value="1"/>
</dbReference>
<dbReference type="Proteomes" id="UP001459277">
    <property type="component" value="Unassembled WGS sequence"/>
</dbReference>
<reference evidence="2 3" key="1">
    <citation type="submission" date="2024-01" db="EMBL/GenBank/DDBJ databases">
        <title>A telomere-to-telomere, gap-free genome of sweet tea (Lithocarpus litseifolius).</title>
        <authorList>
            <person name="Zhou J."/>
        </authorList>
    </citation>
    <scope>NUCLEOTIDE SEQUENCE [LARGE SCALE GENOMIC DNA]</scope>
    <source>
        <strain evidence="2">Zhou-2022a</strain>
        <tissue evidence="2">Leaf</tissue>
    </source>
</reference>
<dbReference type="CDD" id="cd04051">
    <property type="entry name" value="C2_SRC2_like"/>
    <property type="match status" value="1"/>
</dbReference>
<organism evidence="2 3">
    <name type="scientific">Lithocarpus litseifolius</name>
    <dbReference type="NCBI Taxonomy" id="425828"/>
    <lineage>
        <taxon>Eukaryota</taxon>
        <taxon>Viridiplantae</taxon>
        <taxon>Streptophyta</taxon>
        <taxon>Embryophyta</taxon>
        <taxon>Tracheophyta</taxon>
        <taxon>Spermatophyta</taxon>
        <taxon>Magnoliopsida</taxon>
        <taxon>eudicotyledons</taxon>
        <taxon>Gunneridae</taxon>
        <taxon>Pentapetalae</taxon>
        <taxon>rosids</taxon>
        <taxon>fabids</taxon>
        <taxon>Fagales</taxon>
        <taxon>Fagaceae</taxon>
        <taxon>Lithocarpus</taxon>
    </lineage>
</organism>
<dbReference type="InterPro" id="IPR000008">
    <property type="entry name" value="C2_dom"/>
</dbReference>
<dbReference type="SMART" id="SM00239">
    <property type="entry name" value="C2"/>
    <property type="match status" value="1"/>
</dbReference>
<dbReference type="PANTHER" id="PTHR32246:SF169">
    <property type="entry name" value="PROTEIN SRC2-LIKE"/>
    <property type="match status" value="1"/>
</dbReference>
<gene>
    <name evidence="2" type="ORF">SO802_001780</name>
</gene>
<feature type="domain" description="C2" evidence="1">
    <location>
        <begin position="1"/>
        <end position="120"/>
    </location>
</feature>
<evidence type="ECO:0000313" key="2">
    <source>
        <dbReference type="EMBL" id="KAL0014711.1"/>
    </source>
</evidence>
<dbReference type="GO" id="GO:0006952">
    <property type="term" value="P:defense response"/>
    <property type="evidence" value="ECO:0007669"/>
    <property type="project" value="InterPro"/>
</dbReference>
<dbReference type="PROSITE" id="PS50004">
    <property type="entry name" value="C2"/>
    <property type="match status" value="1"/>
</dbReference>
<accession>A0AAW2DWC4</accession>
<protein>
    <recommendedName>
        <fullName evidence="1">C2 domain-containing protein</fullName>
    </recommendedName>
</protein>
<evidence type="ECO:0000259" key="1">
    <source>
        <dbReference type="PROSITE" id="PS50004"/>
    </source>
</evidence>
<evidence type="ECO:0000313" key="3">
    <source>
        <dbReference type="Proteomes" id="UP001459277"/>
    </source>
</evidence>
<dbReference type="EMBL" id="JAZDWU010000001">
    <property type="protein sequence ID" value="KAL0014711.1"/>
    <property type="molecule type" value="Genomic_DNA"/>
</dbReference>
<dbReference type="SUPFAM" id="SSF49562">
    <property type="entry name" value="C2 domain (Calcium/lipid-binding domain, CaLB)"/>
    <property type="match status" value="1"/>
</dbReference>
<dbReference type="InterPro" id="IPR044750">
    <property type="entry name" value="C2_SRC2/BAP"/>
</dbReference>
<dbReference type="AlphaFoldDB" id="A0AAW2DWC4"/>